<dbReference type="EMBL" id="LRGB01002522">
    <property type="protein sequence ID" value="KZS07248.1"/>
    <property type="molecule type" value="Genomic_DNA"/>
</dbReference>
<sequence length="53" mass="5925">MGSVISVWPECSHPGLYGLIKNSCVKIKKASPSSSEIILFFGETKQTFFFLRD</sequence>
<evidence type="ECO:0000313" key="1">
    <source>
        <dbReference type="EMBL" id="KZS07248.1"/>
    </source>
</evidence>
<gene>
    <name evidence="1" type="ORF">APZ42_029085</name>
</gene>
<dbReference type="AlphaFoldDB" id="A0A164PXT4"/>
<proteinExistence type="predicted"/>
<protein>
    <submittedName>
        <fullName evidence="1">Uncharacterized protein</fullName>
    </submittedName>
</protein>
<evidence type="ECO:0000313" key="2">
    <source>
        <dbReference type="Proteomes" id="UP000076858"/>
    </source>
</evidence>
<name>A0A164PXT4_9CRUS</name>
<dbReference type="Proteomes" id="UP000076858">
    <property type="component" value="Unassembled WGS sequence"/>
</dbReference>
<comment type="caution">
    <text evidence="1">The sequence shown here is derived from an EMBL/GenBank/DDBJ whole genome shotgun (WGS) entry which is preliminary data.</text>
</comment>
<keyword evidence="2" id="KW-1185">Reference proteome</keyword>
<reference evidence="1 2" key="1">
    <citation type="submission" date="2016-03" db="EMBL/GenBank/DDBJ databases">
        <title>EvidentialGene: Evidence-directed Construction of Genes on Genomes.</title>
        <authorList>
            <person name="Gilbert D.G."/>
            <person name="Choi J.-H."/>
            <person name="Mockaitis K."/>
            <person name="Colbourne J."/>
            <person name="Pfrender M."/>
        </authorList>
    </citation>
    <scope>NUCLEOTIDE SEQUENCE [LARGE SCALE GENOMIC DNA]</scope>
    <source>
        <strain evidence="1 2">Xinb3</strain>
        <tissue evidence="1">Complete organism</tissue>
    </source>
</reference>
<accession>A0A164PXT4</accession>
<organism evidence="1 2">
    <name type="scientific">Daphnia magna</name>
    <dbReference type="NCBI Taxonomy" id="35525"/>
    <lineage>
        <taxon>Eukaryota</taxon>
        <taxon>Metazoa</taxon>
        <taxon>Ecdysozoa</taxon>
        <taxon>Arthropoda</taxon>
        <taxon>Crustacea</taxon>
        <taxon>Branchiopoda</taxon>
        <taxon>Diplostraca</taxon>
        <taxon>Cladocera</taxon>
        <taxon>Anomopoda</taxon>
        <taxon>Daphniidae</taxon>
        <taxon>Daphnia</taxon>
    </lineage>
</organism>